<feature type="region of interest" description="Disordered" evidence="1">
    <location>
        <begin position="197"/>
        <end position="218"/>
    </location>
</feature>
<evidence type="ECO:0000313" key="2">
    <source>
        <dbReference type="EMBL" id="KZO89645.1"/>
    </source>
</evidence>
<evidence type="ECO:0000256" key="1">
    <source>
        <dbReference type="SAM" id="MobiDB-lite"/>
    </source>
</evidence>
<keyword evidence="3" id="KW-1185">Reference proteome</keyword>
<evidence type="ECO:0000313" key="3">
    <source>
        <dbReference type="Proteomes" id="UP000076738"/>
    </source>
</evidence>
<proteinExistence type="predicted"/>
<reference evidence="2 3" key="1">
    <citation type="journal article" date="2016" name="Mol. Biol. Evol.">
        <title>Comparative Genomics of Early-Diverging Mushroom-Forming Fungi Provides Insights into the Origins of Lignocellulose Decay Capabilities.</title>
        <authorList>
            <person name="Nagy L.G."/>
            <person name="Riley R."/>
            <person name="Tritt A."/>
            <person name="Adam C."/>
            <person name="Daum C."/>
            <person name="Floudas D."/>
            <person name="Sun H."/>
            <person name="Yadav J.S."/>
            <person name="Pangilinan J."/>
            <person name="Larsson K.H."/>
            <person name="Matsuura K."/>
            <person name="Barry K."/>
            <person name="Labutti K."/>
            <person name="Kuo R."/>
            <person name="Ohm R.A."/>
            <person name="Bhattacharya S.S."/>
            <person name="Shirouzu T."/>
            <person name="Yoshinaga Y."/>
            <person name="Martin F.M."/>
            <person name="Grigoriev I.V."/>
            <person name="Hibbett D.S."/>
        </authorList>
    </citation>
    <scope>NUCLEOTIDE SEQUENCE [LARGE SCALE GENOMIC DNA]</scope>
    <source>
        <strain evidence="2 3">TUFC12733</strain>
    </source>
</reference>
<dbReference type="Proteomes" id="UP000076738">
    <property type="component" value="Unassembled WGS sequence"/>
</dbReference>
<dbReference type="AlphaFoldDB" id="A0A167FM43"/>
<protein>
    <submittedName>
        <fullName evidence="2">Uncharacterized protein</fullName>
    </submittedName>
</protein>
<dbReference type="EMBL" id="KV417374">
    <property type="protein sequence ID" value="KZO89645.1"/>
    <property type="molecule type" value="Genomic_DNA"/>
</dbReference>
<organism evidence="2 3">
    <name type="scientific">Calocera viscosa (strain TUFC12733)</name>
    <dbReference type="NCBI Taxonomy" id="1330018"/>
    <lineage>
        <taxon>Eukaryota</taxon>
        <taxon>Fungi</taxon>
        <taxon>Dikarya</taxon>
        <taxon>Basidiomycota</taxon>
        <taxon>Agaricomycotina</taxon>
        <taxon>Dacrymycetes</taxon>
        <taxon>Dacrymycetales</taxon>
        <taxon>Dacrymycetaceae</taxon>
        <taxon>Calocera</taxon>
    </lineage>
</organism>
<sequence>MLSEKAYSSGHVDHWPYVDHHCDRTLSRTLAVGHCRSPSLRLDRSLVDCGSARTLGIVRSSLPDNLALRQSSLKCMRLAPRHERSETSTLCDTSALRSCLSGTDSGLAMRGTPGHEPSPLMSLLSRRSHRHSQRCPPGTHRGSVLSFLAHVSVLLRDTMCSFGNHICPLHSNAHPTPHVCARPCSTDELESPAARGVELGSRDYDPKTSGHTVPRPPRERWTNDVVEFVALRWSIAGARGDGLR</sequence>
<gene>
    <name evidence="2" type="ORF">CALVIDRAFT_35826</name>
</gene>
<accession>A0A167FM43</accession>
<name>A0A167FM43_CALVF</name>